<feature type="domain" description="SbsA Ig-like" evidence="4">
    <location>
        <begin position="39"/>
        <end position="138"/>
    </location>
</feature>
<dbReference type="RefSeq" id="WP_190928981.1">
    <property type="nucleotide sequence ID" value="NZ_JACXJA010000019.1"/>
</dbReference>
<evidence type="ECO:0000256" key="2">
    <source>
        <dbReference type="ARBA" id="ARBA00022729"/>
    </source>
</evidence>
<dbReference type="PROSITE" id="PS00626">
    <property type="entry name" value="RCC1_2"/>
    <property type="match status" value="3"/>
</dbReference>
<name>A0A927C9J8_9BACL</name>
<keyword evidence="1" id="KW-0344">Guanine-nucleotide releasing factor</keyword>
<dbReference type="Gene3D" id="2.130.10.30">
    <property type="entry name" value="Regulator of chromosome condensation 1/beta-lactamase-inhibitor protein II"/>
    <property type="match status" value="2"/>
</dbReference>
<dbReference type="PROSITE" id="PS50012">
    <property type="entry name" value="RCC1_3"/>
    <property type="match status" value="6"/>
</dbReference>
<dbReference type="PANTHER" id="PTHR45982">
    <property type="entry name" value="REGULATOR OF CHROMOSOME CONDENSATION"/>
    <property type="match status" value="1"/>
</dbReference>
<dbReference type="GO" id="GO:0005737">
    <property type="term" value="C:cytoplasm"/>
    <property type="evidence" value="ECO:0007669"/>
    <property type="project" value="TreeGrafter"/>
</dbReference>
<keyword evidence="7" id="KW-1185">Reference proteome</keyword>
<evidence type="ECO:0000313" key="6">
    <source>
        <dbReference type="EMBL" id="MBD2863349.1"/>
    </source>
</evidence>
<dbReference type="SUPFAM" id="SSF50965">
    <property type="entry name" value="Galactose oxidase, central domain"/>
    <property type="match status" value="1"/>
</dbReference>
<dbReference type="InterPro" id="IPR051553">
    <property type="entry name" value="Ran_GTPase-activating"/>
</dbReference>
<sequence length="623" mass="65037">MNLLKHRRKLSMVLSVGLLALLFIPFQVSREIAAIGPDLAVVASTPEMQAGGVSTESHMTLVFNQALHNEPVLEFLTLEEVNGSRVSVTASVYANVMDIFPITALKSGTSYRLSVAPGSITSLAGETLPHAFGLEFVTEPNHAPMLLHSNPVQDQKNVAPNQTIELVFNQDVVAGGQYANIRLSRDDQSIPYAAHLSGAALYIDPATDLEPSVTYSVYLPPGSVMGVLGSKLEQGTGLTFTVCSCRQKQDKPAKISANTFHNVLLDSDGTLLAWGLNSFGQLGNGTTASSRTPVRVLDSVSHQPLNDISEVGAGYYYSLALKKDGTVWSWGNNDYGQLGDGTKTSRSAPVQVKTGPYSGLSHIVAISAGDYHAVALKSDGTVWAWGYNSQGQLGVGTTEDEYYAVQVHGPGNTGGLGQIAAVAAGAYHTAALKSDGTVWTWGYNEVGSLGNGTTENQASPVQVVGADGQGGLGGIAAISAGYHTVALSGDGTVWSWGYNKDGQLGDGTSRNQATPVRVRSETGSGELGDIAIISAGAFHTTVQKNDGTLWNWGSNQYGQLGDGTASNRNLPAQVTGIGAAEGGSEVVAFASGGYHTIGLVSGGRVQALGNNSYGQWGDGSLWD</sequence>
<dbReference type="Pfam" id="PF13205">
    <property type="entry name" value="Big_5"/>
    <property type="match status" value="2"/>
</dbReference>
<dbReference type="InterPro" id="IPR058923">
    <property type="entry name" value="RCC1-like_dom"/>
</dbReference>
<dbReference type="GO" id="GO:0005085">
    <property type="term" value="F:guanyl-nucleotide exchange factor activity"/>
    <property type="evidence" value="ECO:0007669"/>
    <property type="project" value="TreeGrafter"/>
</dbReference>
<dbReference type="Pfam" id="PF25390">
    <property type="entry name" value="WD40_RLD"/>
    <property type="match status" value="1"/>
</dbReference>
<proteinExistence type="predicted"/>
<keyword evidence="3" id="KW-0677">Repeat</keyword>
<dbReference type="SUPFAM" id="SSF50985">
    <property type="entry name" value="RCC1/BLIP-II"/>
    <property type="match status" value="1"/>
</dbReference>
<protein>
    <submittedName>
        <fullName evidence="6">Ig-like domain-containing protein</fullName>
    </submittedName>
</protein>
<dbReference type="PANTHER" id="PTHR45982:SF1">
    <property type="entry name" value="REGULATOR OF CHROMOSOME CONDENSATION"/>
    <property type="match status" value="1"/>
</dbReference>
<dbReference type="InterPro" id="IPR009091">
    <property type="entry name" value="RCC1/BLIP-II"/>
</dbReference>
<evidence type="ECO:0000259" key="4">
    <source>
        <dbReference type="Pfam" id="PF13205"/>
    </source>
</evidence>
<accession>A0A927C9J8</accession>
<evidence type="ECO:0000256" key="3">
    <source>
        <dbReference type="ARBA" id="ARBA00022737"/>
    </source>
</evidence>
<dbReference type="Proteomes" id="UP000639396">
    <property type="component" value="Unassembled WGS sequence"/>
</dbReference>
<dbReference type="PRINTS" id="PR00633">
    <property type="entry name" value="RCCNDNSATION"/>
</dbReference>
<organism evidence="6 7">
    <name type="scientific">Paenibacillus oceani</name>
    <dbReference type="NCBI Taxonomy" id="2772510"/>
    <lineage>
        <taxon>Bacteria</taxon>
        <taxon>Bacillati</taxon>
        <taxon>Bacillota</taxon>
        <taxon>Bacilli</taxon>
        <taxon>Bacillales</taxon>
        <taxon>Paenibacillaceae</taxon>
        <taxon>Paenibacillus</taxon>
    </lineage>
</organism>
<dbReference type="InterPro" id="IPR032812">
    <property type="entry name" value="SbsA_Ig"/>
</dbReference>
<dbReference type="Pfam" id="PF13540">
    <property type="entry name" value="RCC1_2"/>
    <property type="match status" value="2"/>
</dbReference>
<evidence type="ECO:0000313" key="7">
    <source>
        <dbReference type="Proteomes" id="UP000639396"/>
    </source>
</evidence>
<dbReference type="EMBL" id="JACXJA010000019">
    <property type="protein sequence ID" value="MBD2863349.1"/>
    <property type="molecule type" value="Genomic_DNA"/>
</dbReference>
<keyword evidence="2" id="KW-0732">Signal</keyword>
<dbReference type="AlphaFoldDB" id="A0A927C9J8"/>
<evidence type="ECO:0000259" key="5">
    <source>
        <dbReference type="Pfam" id="PF25390"/>
    </source>
</evidence>
<feature type="domain" description="SbsA Ig-like" evidence="4">
    <location>
        <begin position="141"/>
        <end position="241"/>
    </location>
</feature>
<evidence type="ECO:0000256" key="1">
    <source>
        <dbReference type="ARBA" id="ARBA00022658"/>
    </source>
</evidence>
<reference evidence="6" key="1">
    <citation type="submission" date="2020-09" db="EMBL/GenBank/DDBJ databases">
        <title>A novel bacterium of genus Paenibacillus, isolated from South China Sea.</title>
        <authorList>
            <person name="Huang H."/>
            <person name="Mo K."/>
            <person name="Hu Y."/>
        </authorList>
    </citation>
    <scope>NUCLEOTIDE SEQUENCE</scope>
    <source>
        <strain evidence="6">IB182363</strain>
    </source>
</reference>
<dbReference type="InterPro" id="IPR011043">
    <property type="entry name" value="Gal_Oxase/kelch_b-propeller"/>
</dbReference>
<comment type="caution">
    <text evidence="6">The sequence shown here is derived from an EMBL/GenBank/DDBJ whole genome shotgun (WGS) entry which is preliminary data.</text>
</comment>
<gene>
    <name evidence="6" type="ORF">IDH45_15255</name>
</gene>
<feature type="domain" description="RCC1-like" evidence="5">
    <location>
        <begin position="361"/>
        <end position="619"/>
    </location>
</feature>
<dbReference type="InterPro" id="IPR000408">
    <property type="entry name" value="Reg_chr_condens"/>
</dbReference>